<dbReference type="PANTHER" id="PTHR47706:SF4">
    <property type="entry name" value="NMRA-LIKE DOMAIN-CONTAINING PROTEIN"/>
    <property type="match status" value="1"/>
</dbReference>
<dbReference type="Gene3D" id="3.40.50.720">
    <property type="entry name" value="NAD(P)-binding Rossmann-like Domain"/>
    <property type="match status" value="1"/>
</dbReference>
<evidence type="ECO:0000256" key="3">
    <source>
        <dbReference type="ARBA" id="ARBA00023002"/>
    </source>
</evidence>
<evidence type="ECO:0000313" key="5">
    <source>
        <dbReference type="EMBL" id="KAK4206962.1"/>
    </source>
</evidence>
<dbReference type="InterPro" id="IPR036291">
    <property type="entry name" value="NAD(P)-bd_dom_sf"/>
</dbReference>
<organism evidence="5 6">
    <name type="scientific">Rhypophila decipiens</name>
    <dbReference type="NCBI Taxonomy" id="261697"/>
    <lineage>
        <taxon>Eukaryota</taxon>
        <taxon>Fungi</taxon>
        <taxon>Dikarya</taxon>
        <taxon>Ascomycota</taxon>
        <taxon>Pezizomycotina</taxon>
        <taxon>Sordariomycetes</taxon>
        <taxon>Sordariomycetidae</taxon>
        <taxon>Sordariales</taxon>
        <taxon>Naviculisporaceae</taxon>
        <taxon>Rhypophila</taxon>
    </lineage>
</organism>
<comment type="caution">
    <text evidence="5">The sequence shown here is derived from an EMBL/GenBank/DDBJ whole genome shotgun (WGS) entry which is preliminary data.</text>
</comment>
<comment type="similarity">
    <text evidence="1">Belongs to the NmrA-type oxidoreductase family. Isoflavone reductase subfamily.</text>
</comment>
<name>A0AAN7B201_9PEZI</name>
<reference evidence="5" key="1">
    <citation type="journal article" date="2023" name="Mol. Phylogenet. Evol.">
        <title>Genome-scale phylogeny and comparative genomics of the fungal order Sordariales.</title>
        <authorList>
            <person name="Hensen N."/>
            <person name="Bonometti L."/>
            <person name="Westerberg I."/>
            <person name="Brannstrom I.O."/>
            <person name="Guillou S."/>
            <person name="Cros-Aarteil S."/>
            <person name="Calhoun S."/>
            <person name="Haridas S."/>
            <person name="Kuo A."/>
            <person name="Mondo S."/>
            <person name="Pangilinan J."/>
            <person name="Riley R."/>
            <person name="LaButti K."/>
            <person name="Andreopoulos B."/>
            <person name="Lipzen A."/>
            <person name="Chen C."/>
            <person name="Yan M."/>
            <person name="Daum C."/>
            <person name="Ng V."/>
            <person name="Clum A."/>
            <person name="Steindorff A."/>
            <person name="Ohm R.A."/>
            <person name="Martin F."/>
            <person name="Silar P."/>
            <person name="Natvig D.O."/>
            <person name="Lalanne C."/>
            <person name="Gautier V."/>
            <person name="Ament-Velasquez S.L."/>
            <person name="Kruys A."/>
            <person name="Hutchinson M.I."/>
            <person name="Powell A.J."/>
            <person name="Barry K."/>
            <person name="Miller A.N."/>
            <person name="Grigoriev I.V."/>
            <person name="Debuchy R."/>
            <person name="Gladieux P."/>
            <person name="Hiltunen Thoren M."/>
            <person name="Johannesson H."/>
        </authorList>
    </citation>
    <scope>NUCLEOTIDE SEQUENCE</scope>
    <source>
        <strain evidence="5">PSN293</strain>
    </source>
</reference>
<dbReference type="PANTHER" id="PTHR47706">
    <property type="entry name" value="NMRA-LIKE FAMILY PROTEIN"/>
    <property type="match status" value="1"/>
</dbReference>
<evidence type="ECO:0000259" key="4">
    <source>
        <dbReference type="Pfam" id="PF05368"/>
    </source>
</evidence>
<dbReference type="InterPro" id="IPR051609">
    <property type="entry name" value="NmrA/Isoflavone_reductase-like"/>
</dbReference>
<dbReference type="SUPFAM" id="SSF51735">
    <property type="entry name" value="NAD(P)-binding Rossmann-fold domains"/>
    <property type="match status" value="1"/>
</dbReference>
<feature type="domain" description="NmrA-like" evidence="4">
    <location>
        <begin position="44"/>
        <end position="119"/>
    </location>
</feature>
<keyword evidence="3" id="KW-0560">Oxidoreductase</keyword>
<evidence type="ECO:0000256" key="2">
    <source>
        <dbReference type="ARBA" id="ARBA00022857"/>
    </source>
</evidence>
<dbReference type="GO" id="GO:0016491">
    <property type="term" value="F:oxidoreductase activity"/>
    <property type="evidence" value="ECO:0007669"/>
    <property type="project" value="UniProtKB-KW"/>
</dbReference>
<reference evidence="5" key="2">
    <citation type="submission" date="2023-05" db="EMBL/GenBank/DDBJ databases">
        <authorList>
            <consortium name="Lawrence Berkeley National Laboratory"/>
            <person name="Steindorff A."/>
            <person name="Hensen N."/>
            <person name="Bonometti L."/>
            <person name="Westerberg I."/>
            <person name="Brannstrom I.O."/>
            <person name="Guillou S."/>
            <person name="Cros-Aarteil S."/>
            <person name="Calhoun S."/>
            <person name="Haridas S."/>
            <person name="Kuo A."/>
            <person name="Mondo S."/>
            <person name="Pangilinan J."/>
            <person name="Riley R."/>
            <person name="Labutti K."/>
            <person name="Andreopoulos B."/>
            <person name="Lipzen A."/>
            <person name="Chen C."/>
            <person name="Yanf M."/>
            <person name="Daum C."/>
            <person name="Ng V."/>
            <person name="Clum A."/>
            <person name="Ohm R."/>
            <person name="Martin F."/>
            <person name="Silar P."/>
            <person name="Natvig D."/>
            <person name="Lalanne C."/>
            <person name="Gautier V."/>
            <person name="Ament-Velasquez S.L."/>
            <person name="Kruys A."/>
            <person name="Hutchinson M.I."/>
            <person name="Powell A.J."/>
            <person name="Barry K."/>
            <person name="Miller A.N."/>
            <person name="Grigoriev I.V."/>
            <person name="Debuchy R."/>
            <person name="Gladieux P."/>
            <person name="Thoren M.H."/>
            <person name="Johannesson H."/>
        </authorList>
    </citation>
    <scope>NUCLEOTIDE SEQUENCE</scope>
    <source>
        <strain evidence="5">PSN293</strain>
    </source>
</reference>
<protein>
    <submittedName>
        <fullName evidence="5">Bifunctional pinoresinol-lariciresinol reductase 2</fullName>
    </submittedName>
</protein>
<dbReference type="InterPro" id="IPR008030">
    <property type="entry name" value="NmrA-like"/>
</dbReference>
<keyword evidence="2" id="KW-0521">NADP</keyword>
<accession>A0AAN7B201</accession>
<sequence length="245" mass="27331">MDSIMSHHMSSMRLLPVANHKIIVLSRRPQPQTLDPGLDDHKQVDYHNVETLTAALKGVNVVLSFILPYADKDNLAQKTLIDACIEAGVGRFAPSEWALGSNTANPFYSMRAELRSNLEAPVIFTLIDDLATVVALAVEYEDGPWPAGGGVAGSTTTSAELVRVGERIRGGQRFKIHRVEEEDVDTGDKLHADMTRAINFQAMKGIVAGEWEWVVHGDWNRLLEPKGFRFQDPVQFLERWWAGRD</sequence>
<evidence type="ECO:0000313" key="6">
    <source>
        <dbReference type="Proteomes" id="UP001301769"/>
    </source>
</evidence>
<dbReference type="EMBL" id="MU858333">
    <property type="protein sequence ID" value="KAK4206962.1"/>
    <property type="molecule type" value="Genomic_DNA"/>
</dbReference>
<dbReference type="Pfam" id="PF05368">
    <property type="entry name" value="NmrA"/>
    <property type="match status" value="1"/>
</dbReference>
<dbReference type="Proteomes" id="UP001301769">
    <property type="component" value="Unassembled WGS sequence"/>
</dbReference>
<proteinExistence type="inferred from homology"/>
<keyword evidence="6" id="KW-1185">Reference proteome</keyword>
<gene>
    <name evidence="5" type="ORF">QBC37DRAFT_476738</name>
</gene>
<evidence type="ECO:0000256" key="1">
    <source>
        <dbReference type="ARBA" id="ARBA00005725"/>
    </source>
</evidence>
<dbReference type="AlphaFoldDB" id="A0AAN7B201"/>